<organism evidence="2 3">
    <name type="scientific">Corynebacterium freneyi DNF00450</name>
    <dbReference type="NCBI Taxonomy" id="1287475"/>
    <lineage>
        <taxon>Bacteria</taxon>
        <taxon>Bacillati</taxon>
        <taxon>Actinomycetota</taxon>
        <taxon>Actinomycetes</taxon>
        <taxon>Mycobacteriales</taxon>
        <taxon>Corynebacteriaceae</taxon>
        <taxon>Corynebacterium</taxon>
    </lineage>
</organism>
<dbReference type="Proteomes" id="UP000029548">
    <property type="component" value="Unassembled WGS sequence"/>
</dbReference>
<dbReference type="EMBL" id="JRNE01000053">
    <property type="protein sequence ID" value="KGF16584.1"/>
    <property type="molecule type" value="Genomic_DNA"/>
</dbReference>
<reference evidence="2 3" key="1">
    <citation type="submission" date="2014-07" db="EMBL/GenBank/DDBJ databases">
        <authorList>
            <person name="McCorrison J."/>
            <person name="Sanka R."/>
            <person name="Torralba M."/>
            <person name="Gillis M."/>
            <person name="Haft D.H."/>
            <person name="Methe B."/>
            <person name="Sutton G."/>
            <person name="Nelson K.E."/>
        </authorList>
    </citation>
    <scope>NUCLEOTIDE SEQUENCE [LARGE SCALE GENOMIC DNA]</scope>
    <source>
        <strain evidence="2 3">DNF00450</strain>
    </source>
</reference>
<evidence type="ECO:0008006" key="4">
    <source>
        <dbReference type="Google" id="ProtNLM"/>
    </source>
</evidence>
<accession>A0A096A6S6</accession>
<feature type="transmembrane region" description="Helical" evidence="1">
    <location>
        <begin position="12"/>
        <end position="35"/>
    </location>
</feature>
<keyword evidence="1" id="KW-0472">Membrane</keyword>
<proteinExistence type="predicted"/>
<evidence type="ECO:0000313" key="2">
    <source>
        <dbReference type="EMBL" id="KGF16584.1"/>
    </source>
</evidence>
<dbReference type="RefSeq" id="WP_035122365.1">
    <property type="nucleotide sequence ID" value="NZ_JRNE01000053.1"/>
</dbReference>
<keyword evidence="1" id="KW-1133">Transmembrane helix</keyword>
<keyword evidence="1" id="KW-0812">Transmembrane</keyword>
<dbReference type="eggNOG" id="ENOG5031JSJ">
    <property type="taxonomic scope" value="Bacteria"/>
</dbReference>
<dbReference type="Pfam" id="PF11021">
    <property type="entry name" value="DUF2613"/>
    <property type="match status" value="1"/>
</dbReference>
<comment type="caution">
    <text evidence="2">The sequence shown here is derived from an EMBL/GenBank/DDBJ whole genome shotgun (WGS) entry which is preliminary data.</text>
</comment>
<protein>
    <recommendedName>
        <fullName evidence="4">DUF2613 domain-containing protein</fullName>
    </recommendedName>
</protein>
<sequence>MPYENESEQRRTLGPAMASALVGALLGGALIFGVAQVTQEHEIPEAQAVSADDALMGGVEYGER</sequence>
<name>A0A096A6S6_9CORY</name>
<evidence type="ECO:0000256" key="1">
    <source>
        <dbReference type="SAM" id="Phobius"/>
    </source>
</evidence>
<dbReference type="AlphaFoldDB" id="A0A096A6S6"/>
<dbReference type="InterPro" id="IPR022566">
    <property type="entry name" value="DUF2613"/>
</dbReference>
<gene>
    <name evidence="2" type="ORF">HMPREF1650_07625</name>
</gene>
<evidence type="ECO:0000313" key="3">
    <source>
        <dbReference type="Proteomes" id="UP000029548"/>
    </source>
</evidence>